<accession>A0AB39VYR3</accession>
<keyword evidence="1" id="KW-0732">Signal</keyword>
<dbReference type="InterPro" id="IPR046235">
    <property type="entry name" value="DUF6268"/>
</dbReference>
<gene>
    <name evidence="3" type="ORF">AB3G34_08745</name>
</gene>
<feature type="domain" description="DUF6268" evidence="2">
    <location>
        <begin position="86"/>
        <end position="249"/>
    </location>
</feature>
<dbReference type="RefSeq" id="WP_369752169.1">
    <property type="nucleotide sequence ID" value="NZ_CP165625.1"/>
</dbReference>
<dbReference type="AlphaFoldDB" id="A0AB39VYR3"/>
<name>A0AB39VYR3_9FLAO</name>
<evidence type="ECO:0000313" key="3">
    <source>
        <dbReference type="EMBL" id="XDU93979.1"/>
    </source>
</evidence>
<dbReference type="EMBL" id="CP165625">
    <property type="protein sequence ID" value="XDU93979.1"/>
    <property type="molecule type" value="Genomic_DNA"/>
</dbReference>
<evidence type="ECO:0000259" key="2">
    <source>
        <dbReference type="Pfam" id="PF19783"/>
    </source>
</evidence>
<reference evidence="3" key="1">
    <citation type="submission" date="2024-07" db="EMBL/GenBank/DDBJ databases">
        <authorList>
            <person name="Biller S.J."/>
        </authorList>
    </citation>
    <scope>NUCLEOTIDE SEQUENCE</scope>
    <source>
        <strain evidence="3">WC2409</strain>
    </source>
</reference>
<feature type="signal peptide" evidence="1">
    <location>
        <begin position="1"/>
        <end position="19"/>
    </location>
</feature>
<proteinExistence type="predicted"/>
<evidence type="ECO:0000256" key="1">
    <source>
        <dbReference type="SAM" id="SignalP"/>
    </source>
</evidence>
<sequence length="301" mass="34606">MKIKLLTLLFLILPLLSNSQEYVDLINVNYGESGNTSFENSSENTTISTFRASTLFPLVLNDKYAVITGADFNKQSLQLFPNTEYNHLYTTRLKLGMKVKYSEHWSTTYVFLPKLASDYTNIDKNDFYLGGAVVFKYKKSNTLNYRFGLYSSTEAFGLYFSPLIGIYYKSPNSLFELNVSFPGDFDVNYSIAKNTKLGIDYFGNSESFRLSKEKLNPNYVQNNSLEFSSYIQNNSINKNLLLRFKLGFSNNNYEVYPANQKIDLGISSLRFGDDRTQMNSNLSNSLFFKVEAIYRFYIVPN</sequence>
<dbReference type="Pfam" id="PF19783">
    <property type="entry name" value="DUF6268"/>
    <property type="match status" value="1"/>
</dbReference>
<organism evidence="3">
    <name type="scientific">Flavobacterium sp. WC2409</name>
    <dbReference type="NCBI Taxonomy" id="3234139"/>
    <lineage>
        <taxon>Bacteria</taxon>
        <taxon>Pseudomonadati</taxon>
        <taxon>Bacteroidota</taxon>
        <taxon>Flavobacteriia</taxon>
        <taxon>Flavobacteriales</taxon>
        <taxon>Flavobacteriaceae</taxon>
        <taxon>Flavobacterium</taxon>
    </lineage>
</organism>
<feature type="chain" id="PRO_5044197911" evidence="1">
    <location>
        <begin position="20"/>
        <end position="301"/>
    </location>
</feature>
<protein>
    <submittedName>
        <fullName evidence="3">DUF6268 family outer membrane beta-barrel protein</fullName>
    </submittedName>
</protein>